<dbReference type="InterPro" id="IPR021858">
    <property type="entry name" value="Fun_TF"/>
</dbReference>
<dbReference type="InterPro" id="IPR001138">
    <property type="entry name" value="Zn2Cys6_DnaBD"/>
</dbReference>
<comment type="caution">
    <text evidence="2">The sequence shown here is derived from an EMBL/GenBank/DDBJ whole genome shotgun (WGS) entry which is preliminary data.</text>
</comment>
<protein>
    <submittedName>
        <fullName evidence="2">C6 zinc finger domain protein</fullName>
    </submittedName>
</protein>
<dbReference type="InterPro" id="IPR053178">
    <property type="entry name" value="Osmoadaptation_assoc"/>
</dbReference>
<evidence type="ECO:0000313" key="3">
    <source>
        <dbReference type="Proteomes" id="UP000572817"/>
    </source>
</evidence>
<keyword evidence="3" id="KW-1185">Reference proteome</keyword>
<dbReference type="AlphaFoldDB" id="A0A8H4IL15"/>
<dbReference type="GO" id="GO:0000981">
    <property type="term" value="F:DNA-binding transcription factor activity, RNA polymerase II-specific"/>
    <property type="evidence" value="ECO:0007669"/>
    <property type="project" value="InterPro"/>
</dbReference>
<reference evidence="2" key="1">
    <citation type="submission" date="2020-04" db="EMBL/GenBank/DDBJ databases">
        <title>Genome Assembly and Annotation of Botryosphaeria dothidea sdau 11-99, a Latent Pathogen of Apple Fruit Ring Rot in China.</title>
        <authorList>
            <person name="Yu C."/>
            <person name="Diao Y."/>
            <person name="Lu Q."/>
            <person name="Zhao J."/>
            <person name="Cui S."/>
            <person name="Peng C."/>
            <person name="He B."/>
            <person name="Liu H."/>
        </authorList>
    </citation>
    <scope>NUCLEOTIDE SEQUENCE [LARGE SCALE GENOMIC DNA]</scope>
    <source>
        <strain evidence="2">Sdau11-99</strain>
    </source>
</reference>
<name>A0A8H4IL15_9PEZI</name>
<dbReference type="PANTHER" id="PTHR38111:SF11">
    <property type="entry name" value="TRANSCRIPTION FACTOR DOMAIN-CONTAINING PROTEIN-RELATED"/>
    <property type="match status" value="1"/>
</dbReference>
<evidence type="ECO:0000256" key="1">
    <source>
        <dbReference type="ARBA" id="ARBA00023242"/>
    </source>
</evidence>
<keyword evidence="1" id="KW-0539">Nucleus</keyword>
<proteinExistence type="predicted"/>
<dbReference type="GO" id="GO:0008270">
    <property type="term" value="F:zinc ion binding"/>
    <property type="evidence" value="ECO:0007669"/>
    <property type="project" value="InterPro"/>
</dbReference>
<dbReference type="OrthoDB" id="3525185at2759"/>
<dbReference type="Proteomes" id="UP000572817">
    <property type="component" value="Unassembled WGS sequence"/>
</dbReference>
<gene>
    <name evidence="2" type="ORF">GTA08_BOTSDO09070</name>
</gene>
<dbReference type="Pfam" id="PF11951">
    <property type="entry name" value="Fungal_trans_2"/>
    <property type="match status" value="1"/>
</dbReference>
<dbReference type="EMBL" id="WWBZ02000062">
    <property type="protein sequence ID" value="KAF4303395.1"/>
    <property type="molecule type" value="Genomic_DNA"/>
</dbReference>
<dbReference type="PANTHER" id="PTHR38111">
    <property type="entry name" value="ZN(2)-C6 FUNGAL-TYPE DOMAIN-CONTAINING PROTEIN-RELATED"/>
    <property type="match status" value="1"/>
</dbReference>
<dbReference type="CDD" id="cd00067">
    <property type="entry name" value="GAL4"/>
    <property type="match status" value="1"/>
</dbReference>
<sequence length="498" mass="55555">MVGVPGRSKGCATCRKRKKGASLTQRHCDLQRPSCGQCIKSCLPCAGYDRQRIFINHTAALSSKSVVITSQQCKSDPPAFQIVLPDNLTRSAYESKSLGLFWELYLPYGQNFTSAQGQFTTGSWLRIVDSIYHREDTLKQALLAMSLGIVGQRHGDTWMTQQGFATHGRALREMARAVESPERSRQDELLAAARLMALFEIIFGANDQDKFAQARSWSSHVKDELLLLQARGPQAHTTGAAHHLFVDGRLNSIIAAIRARKRTVLSNPEWKEIPWLAIPKTPKDALLDIMVEIPTVTENLDRIETLQTLEEKHQLADKVLQMCWTLDMQLAEWVLNMNFVANLDLDNLGHVEETGDLAVGRLIYLYWVTCIMVTSTLRSANGARAEPQNLPVRIDPRLYARKIARSASYFFGPERGIWCAHASSFPIGIALNVLTDPTNQDENDRELIMSVFSQGEMGATIGKFLNSMRAGYNVSQCRLRGTTAHETGGKVFFGGQSK</sequence>
<accession>A0A8H4IL15</accession>
<evidence type="ECO:0000313" key="2">
    <source>
        <dbReference type="EMBL" id="KAF4303395.1"/>
    </source>
</evidence>
<organism evidence="2 3">
    <name type="scientific">Botryosphaeria dothidea</name>
    <dbReference type="NCBI Taxonomy" id="55169"/>
    <lineage>
        <taxon>Eukaryota</taxon>
        <taxon>Fungi</taxon>
        <taxon>Dikarya</taxon>
        <taxon>Ascomycota</taxon>
        <taxon>Pezizomycotina</taxon>
        <taxon>Dothideomycetes</taxon>
        <taxon>Dothideomycetes incertae sedis</taxon>
        <taxon>Botryosphaeriales</taxon>
        <taxon>Botryosphaeriaceae</taxon>
        <taxon>Botryosphaeria</taxon>
    </lineage>
</organism>